<gene>
    <name evidence="2" type="ORF">P7K49_021191</name>
</gene>
<comment type="caution">
    <text evidence="2">The sequence shown here is derived from an EMBL/GenBank/DDBJ whole genome shotgun (WGS) entry which is preliminary data.</text>
</comment>
<reference evidence="2 3" key="1">
    <citation type="submission" date="2023-05" db="EMBL/GenBank/DDBJ databases">
        <title>B98-5 Cell Line De Novo Hybrid Assembly: An Optical Mapping Approach.</title>
        <authorList>
            <person name="Kananen K."/>
            <person name="Auerbach J.A."/>
            <person name="Kautto E."/>
            <person name="Blachly J.S."/>
        </authorList>
    </citation>
    <scope>NUCLEOTIDE SEQUENCE [LARGE SCALE GENOMIC DNA]</scope>
    <source>
        <strain evidence="2">B95-8</strain>
        <tissue evidence="2">Cell line</tissue>
    </source>
</reference>
<dbReference type="EMBL" id="JASSZA010000010">
    <property type="protein sequence ID" value="KAK2099843.1"/>
    <property type="molecule type" value="Genomic_DNA"/>
</dbReference>
<proteinExistence type="predicted"/>
<evidence type="ECO:0000313" key="2">
    <source>
        <dbReference type="EMBL" id="KAK2099843.1"/>
    </source>
</evidence>
<evidence type="ECO:0000313" key="3">
    <source>
        <dbReference type="Proteomes" id="UP001266305"/>
    </source>
</evidence>
<feature type="compositionally biased region" description="Basic and acidic residues" evidence="1">
    <location>
        <begin position="1"/>
        <end position="10"/>
    </location>
</feature>
<sequence>MTRNSLESRLRKAQTGSGPKARNGGGGQVGAGYSLKAAESFGRSLGENVLRAC</sequence>
<keyword evidence="3" id="KW-1185">Reference proteome</keyword>
<evidence type="ECO:0000256" key="1">
    <source>
        <dbReference type="SAM" id="MobiDB-lite"/>
    </source>
</evidence>
<name>A0ABQ9URZ5_SAGOE</name>
<organism evidence="2 3">
    <name type="scientific">Saguinus oedipus</name>
    <name type="common">Cotton-top tamarin</name>
    <name type="synonym">Oedipomidas oedipus</name>
    <dbReference type="NCBI Taxonomy" id="9490"/>
    <lineage>
        <taxon>Eukaryota</taxon>
        <taxon>Metazoa</taxon>
        <taxon>Chordata</taxon>
        <taxon>Craniata</taxon>
        <taxon>Vertebrata</taxon>
        <taxon>Euteleostomi</taxon>
        <taxon>Mammalia</taxon>
        <taxon>Eutheria</taxon>
        <taxon>Euarchontoglires</taxon>
        <taxon>Primates</taxon>
        <taxon>Haplorrhini</taxon>
        <taxon>Platyrrhini</taxon>
        <taxon>Cebidae</taxon>
        <taxon>Callitrichinae</taxon>
        <taxon>Saguinus</taxon>
    </lineage>
</organism>
<protein>
    <submittedName>
        <fullName evidence="2">Uncharacterized protein</fullName>
    </submittedName>
</protein>
<feature type="region of interest" description="Disordered" evidence="1">
    <location>
        <begin position="1"/>
        <end position="29"/>
    </location>
</feature>
<accession>A0ABQ9URZ5</accession>
<dbReference type="Proteomes" id="UP001266305">
    <property type="component" value="Unassembled WGS sequence"/>
</dbReference>